<dbReference type="InterPro" id="IPR012327">
    <property type="entry name" value="MeTrfase_D12"/>
</dbReference>
<dbReference type="Pfam" id="PF02086">
    <property type="entry name" value="MethyltransfD12"/>
    <property type="match status" value="1"/>
</dbReference>
<protein>
    <recommendedName>
        <fullName evidence="5">DNA methylase N-4/N-6 domain-containing protein</fullName>
    </recommendedName>
</protein>
<evidence type="ECO:0008006" key="5">
    <source>
        <dbReference type="Google" id="ProtNLM"/>
    </source>
</evidence>
<keyword evidence="1" id="KW-0489">Methyltransferase</keyword>
<dbReference type="SUPFAM" id="SSF53335">
    <property type="entry name" value="S-adenosyl-L-methionine-dependent methyltransferases"/>
    <property type="match status" value="1"/>
</dbReference>
<feature type="non-terminal residue" evidence="4">
    <location>
        <position position="194"/>
    </location>
</feature>
<dbReference type="GO" id="GO:0032259">
    <property type="term" value="P:methylation"/>
    <property type="evidence" value="ECO:0007669"/>
    <property type="project" value="UniProtKB-KW"/>
</dbReference>
<proteinExistence type="predicted"/>
<dbReference type="GO" id="GO:0009007">
    <property type="term" value="F:site-specific DNA-methyltransferase (adenine-specific) activity"/>
    <property type="evidence" value="ECO:0007669"/>
    <property type="project" value="UniProtKB-EC"/>
</dbReference>
<dbReference type="AlphaFoldDB" id="X1FPZ3"/>
<keyword evidence="2" id="KW-0808">Transferase</keyword>
<dbReference type="PANTHER" id="PTHR30481">
    <property type="entry name" value="DNA ADENINE METHYLASE"/>
    <property type="match status" value="1"/>
</dbReference>
<organism evidence="4">
    <name type="scientific">marine sediment metagenome</name>
    <dbReference type="NCBI Taxonomy" id="412755"/>
    <lineage>
        <taxon>unclassified sequences</taxon>
        <taxon>metagenomes</taxon>
        <taxon>ecological metagenomes</taxon>
    </lineage>
</organism>
<dbReference type="GO" id="GO:0006298">
    <property type="term" value="P:mismatch repair"/>
    <property type="evidence" value="ECO:0007669"/>
    <property type="project" value="TreeGrafter"/>
</dbReference>
<name>X1FPZ3_9ZZZZ</name>
<evidence type="ECO:0000256" key="2">
    <source>
        <dbReference type="ARBA" id="ARBA00022679"/>
    </source>
</evidence>
<dbReference type="InterPro" id="IPR029063">
    <property type="entry name" value="SAM-dependent_MTases_sf"/>
</dbReference>
<dbReference type="GO" id="GO:0043565">
    <property type="term" value="F:sequence-specific DNA binding"/>
    <property type="evidence" value="ECO:0007669"/>
    <property type="project" value="TreeGrafter"/>
</dbReference>
<sequence length="194" mass="22337">MYYPGQKNIPGLIHKIINQIPPCKYFCEPFAGSAAVSTFLSLLPGSNLKFFINDIDPYVTDKFDYPAGSTVTNLDAVNFLEILHNPATRTDAFIFMDPPYHHSTRPNNFKLYGTEMSHTDHVQFLEAATKVKSNCMIIHPACQLYDQALHEFRTIQLSVRYHNKTSIENLYMNYLDPEQLLTYVYAGKNCWDRQ</sequence>
<dbReference type="GO" id="GO:0009307">
    <property type="term" value="P:DNA restriction-modification system"/>
    <property type="evidence" value="ECO:0007669"/>
    <property type="project" value="InterPro"/>
</dbReference>
<accession>X1FPZ3</accession>
<evidence type="ECO:0000256" key="3">
    <source>
        <dbReference type="ARBA" id="ARBA00022691"/>
    </source>
</evidence>
<comment type="caution">
    <text evidence="4">The sequence shown here is derived from an EMBL/GenBank/DDBJ whole genome shotgun (WGS) entry which is preliminary data.</text>
</comment>
<keyword evidence="3" id="KW-0949">S-adenosyl-L-methionine</keyword>
<dbReference type="GO" id="GO:1904047">
    <property type="term" value="F:S-adenosyl-L-methionine binding"/>
    <property type="evidence" value="ECO:0007669"/>
    <property type="project" value="TreeGrafter"/>
</dbReference>
<evidence type="ECO:0000313" key="4">
    <source>
        <dbReference type="EMBL" id="GAH47751.1"/>
    </source>
</evidence>
<evidence type="ECO:0000256" key="1">
    <source>
        <dbReference type="ARBA" id="ARBA00022603"/>
    </source>
</evidence>
<gene>
    <name evidence="4" type="ORF">S03H2_39141</name>
</gene>
<reference evidence="4" key="1">
    <citation type="journal article" date="2014" name="Front. Microbiol.">
        <title>High frequency of phylogenetically diverse reductive dehalogenase-homologous genes in deep subseafloor sedimentary metagenomes.</title>
        <authorList>
            <person name="Kawai M."/>
            <person name="Futagami T."/>
            <person name="Toyoda A."/>
            <person name="Takaki Y."/>
            <person name="Nishi S."/>
            <person name="Hori S."/>
            <person name="Arai W."/>
            <person name="Tsubouchi T."/>
            <person name="Morono Y."/>
            <person name="Uchiyama I."/>
            <person name="Ito T."/>
            <person name="Fujiyama A."/>
            <person name="Inagaki F."/>
            <person name="Takami H."/>
        </authorList>
    </citation>
    <scope>NUCLEOTIDE SEQUENCE</scope>
    <source>
        <strain evidence="4">Expedition CK06-06</strain>
    </source>
</reference>
<dbReference type="EMBL" id="BARU01024174">
    <property type="protein sequence ID" value="GAH47751.1"/>
    <property type="molecule type" value="Genomic_DNA"/>
</dbReference>
<dbReference type="Gene3D" id="3.40.50.150">
    <property type="entry name" value="Vaccinia Virus protein VP39"/>
    <property type="match status" value="1"/>
</dbReference>